<reference evidence="7 8" key="1">
    <citation type="submission" date="2023-03" db="EMBL/GenBank/DDBJ databases">
        <title>Paludisphaera mucosa sp. nov. a novel planctomycete from northern fen.</title>
        <authorList>
            <person name="Ivanova A."/>
        </authorList>
    </citation>
    <scope>NUCLEOTIDE SEQUENCE [LARGE SCALE GENOMIC DNA]</scope>
    <source>
        <strain evidence="7 8">Pla2</strain>
    </source>
</reference>
<keyword evidence="4" id="KW-0238">DNA-binding</keyword>
<evidence type="ECO:0000313" key="8">
    <source>
        <dbReference type="Proteomes" id="UP001216907"/>
    </source>
</evidence>
<dbReference type="PANTHER" id="PTHR43133">
    <property type="entry name" value="RNA POLYMERASE ECF-TYPE SIGMA FACTO"/>
    <property type="match status" value="1"/>
</dbReference>
<dbReference type="RefSeq" id="WP_277858969.1">
    <property type="nucleotide sequence ID" value="NZ_JARRAG010000001.1"/>
</dbReference>
<evidence type="ECO:0000259" key="6">
    <source>
        <dbReference type="Pfam" id="PF07638"/>
    </source>
</evidence>
<dbReference type="InterPro" id="IPR039425">
    <property type="entry name" value="RNA_pol_sigma-70-like"/>
</dbReference>
<evidence type="ECO:0000256" key="3">
    <source>
        <dbReference type="ARBA" id="ARBA00023082"/>
    </source>
</evidence>
<dbReference type="PANTHER" id="PTHR43133:SF8">
    <property type="entry name" value="RNA POLYMERASE SIGMA FACTOR HI_1459-RELATED"/>
    <property type="match status" value="1"/>
</dbReference>
<evidence type="ECO:0000256" key="1">
    <source>
        <dbReference type="ARBA" id="ARBA00010641"/>
    </source>
</evidence>
<organism evidence="7 8">
    <name type="scientific">Paludisphaera mucosa</name>
    <dbReference type="NCBI Taxonomy" id="3030827"/>
    <lineage>
        <taxon>Bacteria</taxon>
        <taxon>Pseudomonadati</taxon>
        <taxon>Planctomycetota</taxon>
        <taxon>Planctomycetia</taxon>
        <taxon>Isosphaerales</taxon>
        <taxon>Isosphaeraceae</taxon>
        <taxon>Paludisphaera</taxon>
    </lineage>
</organism>
<dbReference type="Gene3D" id="1.10.10.10">
    <property type="entry name" value="Winged helix-like DNA-binding domain superfamily/Winged helix DNA-binding domain"/>
    <property type="match status" value="1"/>
</dbReference>
<evidence type="ECO:0000256" key="2">
    <source>
        <dbReference type="ARBA" id="ARBA00023015"/>
    </source>
</evidence>
<dbReference type="InterPro" id="IPR036388">
    <property type="entry name" value="WH-like_DNA-bd_sf"/>
</dbReference>
<keyword evidence="5" id="KW-0804">Transcription</keyword>
<proteinExistence type="inferred from homology"/>
<dbReference type="Pfam" id="PF07638">
    <property type="entry name" value="Sigma70_ECF"/>
    <property type="match status" value="1"/>
</dbReference>
<dbReference type="InterPro" id="IPR053812">
    <property type="entry name" value="HTH_Sigma70_ECF-like"/>
</dbReference>
<keyword evidence="8" id="KW-1185">Reference proteome</keyword>
<dbReference type="SUPFAM" id="SSF88946">
    <property type="entry name" value="Sigma2 domain of RNA polymerase sigma factors"/>
    <property type="match status" value="1"/>
</dbReference>
<feature type="domain" description="RNA polymerase sigma-70 ECF-like HTH" evidence="6">
    <location>
        <begin position="9"/>
        <end position="201"/>
    </location>
</feature>
<dbReference type="SUPFAM" id="SSF88659">
    <property type="entry name" value="Sigma3 and sigma4 domains of RNA polymerase sigma factors"/>
    <property type="match status" value="1"/>
</dbReference>
<keyword evidence="2" id="KW-0805">Transcription regulation</keyword>
<dbReference type="EMBL" id="JARRAG010000001">
    <property type="protein sequence ID" value="MDG3002605.1"/>
    <property type="molecule type" value="Genomic_DNA"/>
</dbReference>
<protein>
    <submittedName>
        <fullName evidence="7">ECF-type sigma factor</fullName>
    </submittedName>
</protein>
<dbReference type="Gene3D" id="1.10.1740.10">
    <property type="match status" value="1"/>
</dbReference>
<comment type="similarity">
    <text evidence="1">Belongs to the sigma-70 factor family. ECF subfamily.</text>
</comment>
<evidence type="ECO:0000256" key="4">
    <source>
        <dbReference type="ARBA" id="ARBA00023125"/>
    </source>
</evidence>
<evidence type="ECO:0000313" key="7">
    <source>
        <dbReference type="EMBL" id="MDG3002605.1"/>
    </source>
</evidence>
<accession>A0ABT6F5C0</accession>
<sequence length="209" mass="22889">MDKPDGEGSVTCWVGDLKAGDHAAADALWRRYFEALVRLARQRLRPAAGGGSVEDEEDAALSAFRSLCAGAARGRFDRLHNRDDLWRLLVVITARKVLDQAERRRRLKRGGGRVVDEAALDGLAPDGAGLAGVVGAEPTPEFAALIAEEFRARLDQLGDDTLRQVALWRMDGYSNEEIAAKLGCVARSVERKLNLIRRVWLGEGGGLEW</sequence>
<name>A0ABT6F5C0_9BACT</name>
<dbReference type="Proteomes" id="UP001216907">
    <property type="component" value="Unassembled WGS sequence"/>
</dbReference>
<keyword evidence="3" id="KW-0731">Sigma factor</keyword>
<comment type="caution">
    <text evidence="7">The sequence shown here is derived from an EMBL/GenBank/DDBJ whole genome shotgun (WGS) entry which is preliminary data.</text>
</comment>
<dbReference type="InterPro" id="IPR013324">
    <property type="entry name" value="RNA_pol_sigma_r3/r4-like"/>
</dbReference>
<dbReference type="InterPro" id="IPR013325">
    <property type="entry name" value="RNA_pol_sigma_r2"/>
</dbReference>
<evidence type="ECO:0000256" key="5">
    <source>
        <dbReference type="ARBA" id="ARBA00023163"/>
    </source>
</evidence>
<gene>
    <name evidence="7" type="ORF">PZE19_02300</name>
</gene>